<comment type="similarity">
    <text evidence="3 15">Belongs to the AIR synthase family.</text>
</comment>
<feature type="domain" description="PurM-like N-terminal" evidence="16">
    <location>
        <begin position="56"/>
        <end position="161"/>
    </location>
</feature>
<comment type="catalytic activity">
    <reaction evidence="14 15">
        <text>2-formamido-N(1)-(5-O-phospho-beta-D-ribosyl)acetamidine + ATP = 5-amino-1-(5-phospho-beta-D-ribosyl)imidazole + ADP + phosphate + H(+)</text>
        <dbReference type="Rhea" id="RHEA:23032"/>
        <dbReference type="ChEBI" id="CHEBI:15378"/>
        <dbReference type="ChEBI" id="CHEBI:30616"/>
        <dbReference type="ChEBI" id="CHEBI:43474"/>
        <dbReference type="ChEBI" id="CHEBI:137981"/>
        <dbReference type="ChEBI" id="CHEBI:147287"/>
        <dbReference type="ChEBI" id="CHEBI:456216"/>
        <dbReference type="EC" id="6.3.3.1"/>
    </reaction>
</comment>
<dbReference type="RefSeq" id="WP_002634850.1">
    <property type="nucleotide sequence ID" value="NZ_CP012109.1"/>
</dbReference>
<evidence type="ECO:0000256" key="1">
    <source>
        <dbReference type="ARBA" id="ARBA00004496"/>
    </source>
</evidence>
<evidence type="ECO:0000256" key="11">
    <source>
        <dbReference type="ARBA" id="ARBA00031908"/>
    </source>
</evidence>
<evidence type="ECO:0000256" key="15">
    <source>
        <dbReference type="HAMAP-Rule" id="MF_00741"/>
    </source>
</evidence>
<comment type="subcellular location">
    <subcellularLocation>
        <location evidence="1 15">Cytoplasm</location>
    </subcellularLocation>
</comment>
<keyword evidence="7 15" id="KW-0436">Ligase</keyword>
<dbReference type="STRING" id="1297742.A176_004327"/>
<dbReference type="AlphaFoldDB" id="A0A0H4X1C2"/>
<evidence type="ECO:0000259" key="17">
    <source>
        <dbReference type="Pfam" id="PF02769"/>
    </source>
</evidence>
<dbReference type="EMBL" id="CP012109">
    <property type="protein sequence ID" value="AKQ67415.1"/>
    <property type="molecule type" value="Genomic_DNA"/>
</dbReference>
<evidence type="ECO:0000256" key="12">
    <source>
        <dbReference type="ARBA" id="ARBA00032931"/>
    </source>
</evidence>
<dbReference type="eggNOG" id="COG0150">
    <property type="taxonomic scope" value="Bacteria"/>
</dbReference>
<dbReference type="Gene3D" id="3.90.650.10">
    <property type="entry name" value="PurM-like C-terminal domain"/>
    <property type="match status" value="1"/>
</dbReference>
<dbReference type="Pfam" id="PF00586">
    <property type="entry name" value="AIRS"/>
    <property type="match status" value="1"/>
</dbReference>
<dbReference type="GO" id="GO:0006189">
    <property type="term" value="P:'de novo' IMP biosynthetic process"/>
    <property type="evidence" value="ECO:0007669"/>
    <property type="project" value="UniProtKB-UniRule"/>
</dbReference>
<dbReference type="GO" id="GO:0004641">
    <property type="term" value="F:phosphoribosylformylglycinamidine cyclo-ligase activity"/>
    <property type="evidence" value="ECO:0007669"/>
    <property type="project" value="UniProtKB-UniRule"/>
</dbReference>
<dbReference type="InterPro" id="IPR036921">
    <property type="entry name" value="PurM-like_N_sf"/>
</dbReference>
<evidence type="ECO:0000256" key="14">
    <source>
        <dbReference type="ARBA" id="ARBA00049057"/>
    </source>
</evidence>
<dbReference type="Gene3D" id="3.30.1330.10">
    <property type="entry name" value="PurM-like, N-terminal domain"/>
    <property type="match status" value="1"/>
</dbReference>
<evidence type="ECO:0000256" key="4">
    <source>
        <dbReference type="ARBA" id="ARBA00013047"/>
    </source>
</evidence>
<keyword evidence="9 15" id="KW-0658">Purine biosynthesis</keyword>
<dbReference type="GO" id="GO:0005524">
    <property type="term" value="F:ATP binding"/>
    <property type="evidence" value="ECO:0007669"/>
    <property type="project" value="UniProtKB-KW"/>
</dbReference>
<dbReference type="PANTHER" id="PTHR10520:SF12">
    <property type="entry name" value="TRIFUNCTIONAL PURINE BIOSYNTHETIC PROTEIN ADENOSINE-3"/>
    <property type="match status" value="1"/>
</dbReference>
<dbReference type="HAMAP" id="MF_00741">
    <property type="entry name" value="AIRS"/>
    <property type="match status" value="1"/>
</dbReference>
<dbReference type="PATRIC" id="fig|1297742.4.peg.4369"/>
<dbReference type="PANTHER" id="PTHR10520">
    <property type="entry name" value="TRIFUNCTIONAL PURINE BIOSYNTHETIC PROTEIN ADENOSINE-3-RELATED"/>
    <property type="match status" value="1"/>
</dbReference>
<proteinExistence type="inferred from homology"/>
<protein>
    <recommendedName>
        <fullName evidence="5 15">Phosphoribosylformylglycinamidine cyclo-ligase</fullName>
        <ecNumber evidence="4 15">6.3.3.1</ecNumber>
    </recommendedName>
    <alternativeName>
        <fullName evidence="12 15">AIR synthase</fullName>
    </alternativeName>
    <alternativeName>
        <fullName evidence="13 15">AIRS</fullName>
    </alternativeName>
    <alternativeName>
        <fullName evidence="11 15">Phosphoribosyl-aminoimidazole synthetase</fullName>
    </alternativeName>
</protein>
<dbReference type="SUPFAM" id="SSF56042">
    <property type="entry name" value="PurM C-terminal domain-like"/>
    <property type="match status" value="1"/>
</dbReference>
<dbReference type="CDD" id="cd02196">
    <property type="entry name" value="PurM"/>
    <property type="match status" value="1"/>
</dbReference>
<dbReference type="GO" id="GO:0004637">
    <property type="term" value="F:phosphoribosylamine-glycine ligase activity"/>
    <property type="evidence" value="ECO:0007669"/>
    <property type="project" value="TreeGrafter"/>
</dbReference>
<evidence type="ECO:0000313" key="18">
    <source>
        <dbReference type="EMBL" id="AKQ67415.1"/>
    </source>
</evidence>
<keyword evidence="10 15" id="KW-0067">ATP-binding</keyword>
<dbReference type="GO" id="GO:0005829">
    <property type="term" value="C:cytosol"/>
    <property type="evidence" value="ECO:0007669"/>
    <property type="project" value="TreeGrafter"/>
</dbReference>
<evidence type="ECO:0000256" key="10">
    <source>
        <dbReference type="ARBA" id="ARBA00022840"/>
    </source>
</evidence>
<keyword evidence="19" id="KW-1185">Reference proteome</keyword>
<evidence type="ECO:0000259" key="16">
    <source>
        <dbReference type="Pfam" id="PF00586"/>
    </source>
</evidence>
<gene>
    <name evidence="15" type="primary">purM</name>
    <name evidence="18" type="ORF">A176_004327</name>
</gene>
<dbReference type="Pfam" id="PF02769">
    <property type="entry name" value="AIRS_C"/>
    <property type="match status" value="1"/>
</dbReference>
<evidence type="ECO:0000256" key="9">
    <source>
        <dbReference type="ARBA" id="ARBA00022755"/>
    </source>
</evidence>
<dbReference type="FunFam" id="3.90.650.10:FF:000011">
    <property type="entry name" value="Phosphoribosylformylglycinamidine cyclo-ligase"/>
    <property type="match status" value="1"/>
</dbReference>
<name>A0A0H4X1C2_9BACT</name>
<dbReference type="InterPro" id="IPR004733">
    <property type="entry name" value="PurM_cligase"/>
</dbReference>
<keyword evidence="8 15" id="KW-0547">Nucleotide-binding</keyword>
<dbReference type="InterPro" id="IPR036676">
    <property type="entry name" value="PurM-like_C_sf"/>
</dbReference>
<dbReference type="InterPro" id="IPR010918">
    <property type="entry name" value="PurM-like_C_dom"/>
</dbReference>
<evidence type="ECO:0000256" key="2">
    <source>
        <dbReference type="ARBA" id="ARBA00004686"/>
    </source>
</evidence>
<dbReference type="NCBIfam" id="TIGR00878">
    <property type="entry name" value="purM"/>
    <property type="match status" value="1"/>
</dbReference>
<reference evidence="18 19" key="1">
    <citation type="journal article" date="2016" name="PLoS ONE">
        <title>Complete Genome Sequence and Comparative Genomics of a Novel Myxobacterium Myxococcus hansupus.</title>
        <authorList>
            <person name="Sharma G."/>
            <person name="Narwani T."/>
            <person name="Subramanian S."/>
        </authorList>
    </citation>
    <scope>NUCLEOTIDE SEQUENCE [LARGE SCALE GENOMIC DNA]</scope>
    <source>
        <strain evidence="19">mixupus</strain>
    </source>
</reference>
<evidence type="ECO:0000313" key="19">
    <source>
        <dbReference type="Proteomes" id="UP000009026"/>
    </source>
</evidence>
<dbReference type="Proteomes" id="UP000009026">
    <property type="component" value="Chromosome"/>
</dbReference>
<organism evidence="18 19">
    <name type="scientific">Pseudomyxococcus hansupus</name>
    <dbReference type="NCBI Taxonomy" id="1297742"/>
    <lineage>
        <taxon>Bacteria</taxon>
        <taxon>Pseudomonadati</taxon>
        <taxon>Myxococcota</taxon>
        <taxon>Myxococcia</taxon>
        <taxon>Myxococcales</taxon>
        <taxon>Cystobacterineae</taxon>
        <taxon>Myxococcaceae</taxon>
        <taxon>Pseudomyxococcus</taxon>
    </lineage>
</organism>
<dbReference type="EC" id="6.3.3.1" evidence="4 15"/>
<sequence>MGTTYKQSGVDIEAGDAFVERIKPHAARTLRPEVIGGVGGFGGLFALPPGKYKEPVLVAGTDGVGTKLKVAFAAGRHGTVGIDLVAMSVNDILTCGAEPLFFLDYFATGRLEVDDAAEVVKGIAQGCEQAGCALLGGETAEMPGFYARGEYDLAGFCVGVVERSAIIDGKSAQPGDALIGLPSSGLHSNGYSLARKVLLDDGKLALDSTPEGLDRPLADALLEPTRIYVKDVLALLQAVKVKGLAHITGSGIPGNLPRCLPDGTRAVLSEKTWPKPPIFDLIAKLGGVDRDEMFSTFNMGLGLILVVAKDDVAQALGVLSGRGVQAFEVGRVEAGQGEATAVVEP</sequence>
<evidence type="ECO:0000256" key="3">
    <source>
        <dbReference type="ARBA" id="ARBA00010280"/>
    </source>
</evidence>
<dbReference type="SUPFAM" id="SSF55326">
    <property type="entry name" value="PurM N-terminal domain-like"/>
    <property type="match status" value="1"/>
</dbReference>
<dbReference type="OrthoDB" id="9777881at2"/>
<comment type="pathway">
    <text evidence="2 15">Purine metabolism; IMP biosynthesis via de novo pathway; 5-amino-1-(5-phospho-D-ribosyl)imidazole from N(2)-formyl-N(1)-(5-phospho-D-ribosyl)glycinamide: step 2/2.</text>
</comment>
<evidence type="ECO:0000256" key="5">
    <source>
        <dbReference type="ARBA" id="ARBA00020367"/>
    </source>
</evidence>
<dbReference type="InterPro" id="IPR016188">
    <property type="entry name" value="PurM-like_N"/>
</dbReference>
<dbReference type="KEGG" id="mym:A176_004327"/>
<evidence type="ECO:0000256" key="6">
    <source>
        <dbReference type="ARBA" id="ARBA00022490"/>
    </source>
</evidence>
<keyword evidence="6 15" id="KW-0963">Cytoplasm</keyword>
<evidence type="ECO:0000256" key="8">
    <source>
        <dbReference type="ARBA" id="ARBA00022741"/>
    </source>
</evidence>
<dbReference type="UniPathway" id="UPA00074">
    <property type="reaction ID" value="UER00129"/>
</dbReference>
<accession>A0A0H4X1C2</accession>
<dbReference type="GO" id="GO:0046084">
    <property type="term" value="P:adenine biosynthetic process"/>
    <property type="evidence" value="ECO:0007669"/>
    <property type="project" value="TreeGrafter"/>
</dbReference>
<feature type="domain" description="PurM-like C-terminal" evidence="17">
    <location>
        <begin position="173"/>
        <end position="339"/>
    </location>
</feature>
<dbReference type="FunFam" id="3.30.1330.10:FF:000001">
    <property type="entry name" value="Phosphoribosylformylglycinamidine cyclo-ligase"/>
    <property type="match status" value="1"/>
</dbReference>
<evidence type="ECO:0000256" key="7">
    <source>
        <dbReference type="ARBA" id="ARBA00022598"/>
    </source>
</evidence>
<evidence type="ECO:0000256" key="13">
    <source>
        <dbReference type="ARBA" id="ARBA00033093"/>
    </source>
</evidence>